<sequence length="74" mass="7937">MTSSTETAAQREVTMAEPAVDEAGKEVTDTSSDLFEERERSEGAVDAERSASPDSDTSFLESPQVEPQPGGVRF</sequence>
<proteinExistence type="predicted"/>
<feature type="region of interest" description="Disordered" evidence="1">
    <location>
        <begin position="1"/>
        <end position="74"/>
    </location>
</feature>
<dbReference type="AlphaFoldDB" id="A0AAQ4DFL2"/>
<gene>
    <name evidence="2" type="ORF">V5799_027481</name>
</gene>
<feature type="compositionally biased region" description="Basic and acidic residues" evidence="1">
    <location>
        <begin position="35"/>
        <end position="51"/>
    </location>
</feature>
<name>A0AAQ4DFL2_AMBAM</name>
<organism evidence="2 3">
    <name type="scientific">Amblyomma americanum</name>
    <name type="common">Lone star tick</name>
    <dbReference type="NCBI Taxonomy" id="6943"/>
    <lineage>
        <taxon>Eukaryota</taxon>
        <taxon>Metazoa</taxon>
        <taxon>Ecdysozoa</taxon>
        <taxon>Arthropoda</taxon>
        <taxon>Chelicerata</taxon>
        <taxon>Arachnida</taxon>
        <taxon>Acari</taxon>
        <taxon>Parasitiformes</taxon>
        <taxon>Ixodida</taxon>
        <taxon>Ixodoidea</taxon>
        <taxon>Ixodidae</taxon>
        <taxon>Amblyomminae</taxon>
        <taxon>Amblyomma</taxon>
    </lineage>
</organism>
<feature type="compositionally biased region" description="Polar residues" evidence="1">
    <location>
        <begin position="52"/>
        <end position="61"/>
    </location>
</feature>
<evidence type="ECO:0000313" key="3">
    <source>
        <dbReference type="Proteomes" id="UP001321473"/>
    </source>
</evidence>
<evidence type="ECO:0000313" key="2">
    <source>
        <dbReference type="EMBL" id="KAK8761252.1"/>
    </source>
</evidence>
<keyword evidence="3" id="KW-1185">Reference proteome</keyword>
<comment type="caution">
    <text evidence="2">The sequence shown here is derived from an EMBL/GenBank/DDBJ whole genome shotgun (WGS) entry which is preliminary data.</text>
</comment>
<reference evidence="2 3" key="1">
    <citation type="journal article" date="2023" name="Arcadia Sci">
        <title>De novo assembly of a long-read Amblyomma americanum tick genome.</title>
        <authorList>
            <person name="Chou S."/>
            <person name="Poskanzer K.E."/>
            <person name="Rollins M."/>
            <person name="Thuy-Boun P.S."/>
        </authorList>
    </citation>
    <scope>NUCLEOTIDE SEQUENCE [LARGE SCALE GENOMIC DNA]</scope>
    <source>
        <strain evidence="2">F_SG_1</strain>
        <tissue evidence="2">Salivary glands</tissue>
    </source>
</reference>
<dbReference type="Proteomes" id="UP001321473">
    <property type="component" value="Unassembled WGS sequence"/>
</dbReference>
<accession>A0AAQ4DFL2</accession>
<protein>
    <submittedName>
        <fullName evidence="2">Uncharacterized protein</fullName>
    </submittedName>
</protein>
<dbReference type="EMBL" id="JARKHS020031387">
    <property type="protein sequence ID" value="KAK8761252.1"/>
    <property type="molecule type" value="Genomic_DNA"/>
</dbReference>
<evidence type="ECO:0000256" key="1">
    <source>
        <dbReference type="SAM" id="MobiDB-lite"/>
    </source>
</evidence>